<comment type="function">
    <text evidence="1 6">Catalyzes the insertion of molybdate into adenylated molybdopterin with the concomitant release of AMP.</text>
</comment>
<dbReference type="InterPro" id="IPR036135">
    <property type="entry name" value="MoeA_linker/N_sf"/>
</dbReference>
<keyword evidence="6" id="KW-0479">Metal-binding</keyword>
<dbReference type="PANTHER" id="PTHR10192:SF5">
    <property type="entry name" value="GEPHYRIN"/>
    <property type="match status" value="1"/>
</dbReference>
<dbReference type="PROSITE" id="PS01079">
    <property type="entry name" value="MOCF_BIOSYNTHESIS_2"/>
    <property type="match status" value="1"/>
</dbReference>
<evidence type="ECO:0000256" key="5">
    <source>
        <dbReference type="ARBA" id="ARBA00047317"/>
    </source>
</evidence>
<dbReference type="CDD" id="cd00887">
    <property type="entry name" value="MoeA"/>
    <property type="match status" value="1"/>
</dbReference>
<dbReference type="Gene3D" id="2.40.340.10">
    <property type="entry name" value="MoeA, C-terminal, domain IV"/>
    <property type="match status" value="1"/>
</dbReference>
<dbReference type="SMART" id="SM00852">
    <property type="entry name" value="MoCF_biosynth"/>
    <property type="match status" value="1"/>
</dbReference>
<comment type="caution">
    <text evidence="8">The sequence shown here is derived from an EMBL/GenBank/DDBJ whole genome shotgun (WGS) entry which is preliminary data.</text>
</comment>
<keyword evidence="6" id="KW-0460">Magnesium</keyword>
<evidence type="ECO:0000256" key="2">
    <source>
        <dbReference type="ARBA" id="ARBA00005046"/>
    </source>
</evidence>
<dbReference type="Pfam" id="PF00994">
    <property type="entry name" value="MoCF_biosynth"/>
    <property type="match status" value="1"/>
</dbReference>
<accession>A0A3D8IX57</accession>
<dbReference type="InterPro" id="IPR036688">
    <property type="entry name" value="MoeA_C_domain_IV_sf"/>
</dbReference>
<dbReference type="Gene3D" id="2.170.190.11">
    <property type="entry name" value="Molybdopterin biosynthesis moea protein, domain 3"/>
    <property type="match status" value="1"/>
</dbReference>
<proteinExistence type="inferred from homology"/>
<comment type="catalytic activity">
    <reaction evidence="5">
        <text>adenylyl-molybdopterin + molybdate = Mo-molybdopterin + AMP + H(+)</text>
        <dbReference type="Rhea" id="RHEA:35047"/>
        <dbReference type="ChEBI" id="CHEBI:15378"/>
        <dbReference type="ChEBI" id="CHEBI:36264"/>
        <dbReference type="ChEBI" id="CHEBI:62727"/>
        <dbReference type="ChEBI" id="CHEBI:71302"/>
        <dbReference type="ChEBI" id="CHEBI:456215"/>
        <dbReference type="EC" id="2.10.1.1"/>
    </reaction>
</comment>
<dbReference type="SUPFAM" id="SSF63867">
    <property type="entry name" value="MoeA C-terminal domain-like"/>
    <property type="match status" value="1"/>
</dbReference>
<dbReference type="EMBL" id="NXLU01000002">
    <property type="protein sequence ID" value="RDU69570.1"/>
    <property type="molecule type" value="Genomic_DNA"/>
</dbReference>
<gene>
    <name evidence="8" type="ORF">CQA62_02670</name>
</gene>
<evidence type="ECO:0000256" key="3">
    <source>
        <dbReference type="ARBA" id="ARBA00010763"/>
    </source>
</evidence>
<comment type="cofactor">
    <cofactor evidence="6">
        <name>Mg(2+)</name>
        <dbReference type="ChEBI" id="CHEBI:18420"/>
    </cofactor>
</comment>
<comment type="similarity">
    <text evidence="3 6">Belongs to the MoeA family.</text>
</comment>
<dbReference type="GO" id="GO:0061599">
    <property type="term" value="F:molybdopterin molybdotransferase activity"/>
    <property type="evidence" value="ECO:0007669"/>
    <property type="project" value="UniProtKB-UniRule"/>
</dbReference>
<dbReference type="GO" id="GO:0006777">
    <property type="term" value="P:Mo-molybdopterin cofactor biosynthetic process"/>
    <property type="evidence" value="ECO:0007669"/>
    <property type="project" value="UniProtKB-UniRule"/>
</dbReference>
<organism evidence="8 9">
    <name type="scientific">Helicobacter cholecystus</name>
    <dbReference type="NCBI Taxonomy" id="45498"/>
    <lineage>
        <taxon>Bacteria</taxon>
        <taxon>Pseudomonadati</taxon>
        <taxon>Campylobacterota</taxon>
        <taxon>Epsilonproteobacteria</taxon>
        <taxon>Campylobacterales</taxon>
        <taxon>Helicobacteraceae</taxon>
        <taxon>Helicobacter</taxon>
    </lineage>
</organism>
<dbReference type="Gene3D" id="3.90.105.10">
    <property type="entry name" value="Molybdopterin biosynthesis moea protein, domain 2"/>
    <property type="match status" value="1"/>
</dbReference>
<dbReference type="RefSeq" id="WP_104724472.1">
    <property type="nucleotide sequence ID" value="NZ_FZNE01000003.1"/>
</dbReference>
<keyword evidence="9" id="KW-1185">Reference proteome</keyword>
<feature type="domain" description="MoaB/Mog" evidence="7">
    <location>
        <begin position="170"/>
        <end position="307"/>
    </location>
</feature>
<name>A0A3D8IX57_9HELI</name>
<dbReference type="GO" id="GO:0046872">
    <property type="term" value="F:metal ion binding"/>
    <property type="evidence" value="ECO:0007669"/>
    <property type="project" value="UniProtKB-UniRule"/>
</dbReference>
<dbReference type="Pfam" id="PF03453">
    <property type="entry name" value="MoeA_N"/>
    <property type="match status" value="1"/>
</dbReference>
<dbReference type="OrthoDB" id="9804758at2"/>
<dbReference type="AlphaFoldDB" id="A0A3D8IX57"/>
<evidence type="ECO:0000259" key="7">
    <source>
        <dbReference type="SMART" id="SM00852"/>
    </source>
</evidence>
<dbReference type="SUPFAM" id="SSF53218">
    <property type="entry name" value="Molybdenum cofactor biosynthesis proteins"/>
    <property type="match status" value="1"/>
</dbReference>
<dbReference type="SUPFAM" id="SSF63882">
    <property type="entry name" value="MoeA N-terminal region -like"/>
    <property type="match status" value="1"/>
</dbReference>
<dbReference type="GO" id="GO:0005829">
    <property type="term" value="C:cytosol"/>
    <property type="evidence" value="ECO:0007669"/>
    <property type="project" value="TreeGrafter"/>
</dbReference>
<evidence type="ECO:0000256" key="4">
    <source>
        <dbReference type="ARBA" id="ARBA00023150"/>
    </source>
</evidence>
<dbReference type="PANTHER" id="PTHR10192">
    <property type="entry name" value="MOLYBDOPTERIN BIOSYNTHESIS PROTEIN"/>
    <property type="match status" value="1"/>
</dbReference>
<protein>
    <recommendedName>
        <fullName evidence="6">Molybdopterin molybdenumtransferase</fullName>
        <ecNumber evidence="6">2.10.1.1</ecNumber>
    </recommendedName>
</protein>
<dbReference type="InterPro" id="IPR036425">
    <property type="entry name" value="MoaB/Mog-like_dom_sf"/>
</dbReference>
<comment type="pathway">
    <text evidence="2 6">Cofactor biosynthesis; molybdopterin biosynthesis.</text>
</comment>
<dbReference type="InterPro" id="IPR005110">
    <property type="entry name" value="MoeA_linker/N"/>
</dbReference>
<dbReference type="Proteomes" id="UP000257067">
    <property type="component" value="Unassembled WGS sequence"/>
</dbReference>
<dbReference type="InterPro" id="IPR008284">
    <property type="entry name" value="MoCF_biosynth_CS"/>
</dbReference>
<evidence type="ECO:0000313" key="9">
    <source>
        <dbReference type="Proteomes" id="UP000257067"/>
    </source>
</evidence>
<dbReference type="InterPro" id="IPR038987">
    <property type="entry name" value="MoeA-like"/>
</dbReference>
<keyword evidence="6 8" id="KW-0808">Transferase</keyword>
<keyword evidence="6" id="KW-0500">Molybdenum</keyword>
<dbReference type="InterPro" id="IPR005111">
    <property type="entry name" value="MoeA_C_domain_IV"/>
</dbReference>
<evidence type="ECO:0000256" key="1">
    <source>
        <dbReference type="ARBA" id="ARBA00002901"/>
    </source>
</evidence>
<dbReference type="UniPathway" id="UPA00344"/>
<reference evidence="8 9" key="1">
    <citation type="submission" date="2018-04" db="EMBL/GenBank/DDBJ databases">
        <title>Novel Campyloabacter and Helicobacter Species and Strains.</title>
        <authorList>
            <person name="Mannion A.J."/>
            <person name="Shen Z."/>
            <person name="Fox J.G."/>
        </authorList>
    </citation>
    <scope>NUCLEOTIDE SEQUENCE [LARGE SCALE GENOMIC DNA]</scope>
    <source>
        <strain evidence="8 9">ATCC 700242</strain>
    </source>
</reference>
<sequence length="403" mass="44967">MITLKQAYEIAFSQSLNRTTQQIKSFEALNKILAQDLYCERNLPAFSNSAMDGYVVSEIAQSYKITHTILAGDTPPHLIPKEECFKIMTGAKVPSNALLVIPFENTKLQGDCIEPIKELKPHSNIKFEGEECKKGEILLKRGEKLTYANLSLVASQGIDRFEVFSPLNIAIYSSGNEVVELGESAKEEQIYNINALSYHSLLSSYGFNPHYQGILSDQLETIEEEIDKFKNFDVVFTSGGASVGEADFFEKALLAKGAEILFHGINLKPGRPMLMARLKNTIIFSLPGNPLSGLLNLITIALPSLFALQGANSFFPYSLKAKNKSSFKLKNGRSNMILGSFDGEYFKAYKDGKYGSGAILPIKESNAIAIFDERFENIKENEEIKILLLPFTFEGEKFQWINF</sequence>
<evidence type="ECO:0000313" key="8">
    <source>
        <dbReference type="EMBL" id="RDU69570.1"/>
    </source>
</evidence>
<keyword evidence="4 6" id="KW-0501">Molybdenum cofactor biosynthesis</keyword>
<dbReference type="InterPro" id="IPR001453">
    <property type="entry name" value="MoaB/Mog_dom"/>
</dbReference>
<dbReference type="Pfam" id="PF03454">
    <property type="entry name" value="MoeA_C"/>
    <property type="match status" value="1"/>
</dbReference>
<evidence type="ECO:0000256" key="6">
    <source>
        <dbReference type="RuleBase" id="RU365090"/>
    </source>
</evidence>
<dbReference type="EC" id="2.10.1.1" evidence="6"/>
<dbReference type="Gene3D" id="3.40.980.10">
    <property type="entry name" value="MoaB/Mog-like domain"/>
    <property type="match status" value="1"/>
</dbReference>